<comment type="caution">
    <text evidence="4">The sequence shown here is derived from an EMBL/GenBank/DDBJ whole genome shotgun (WGS) entry which is preliminary data.</text>
</comment>
<gene>
    <name evidence="4" type="ORF">IAR55_002239</name>
</gene>
<dbReference type="InterPro" id="IPR005123">
    <property type="entry name" value="Oxoglu/Fe-dep_dioxygenase_dom"/>
</dbReference>
<sequence length="1195" mass="132695">MSDTVAHFLCLDRLFIPPVLEELFRCRQEAGGRGARHSLLAAKVYEDQAVVILREAIRSDISQRKLHLRFMRLSTILPGEAFDDIDPPEWDEIDMTTCLGLGLEEEEVRFRVHTLWLLFDGRMREARECVLTRARQLVEQKVIAIAQAQAEHERNVAIKLQQQQEKVDDGCDASEVTEEEKEEIEWERVGGTPRQQDDETSVGTVIVIDKKGRKHQPFAGSGSELESGSSKKRTGIDSTVDAQVTPLKRSKQGVEDGLSMKGSTKRSRRSKSTGVMTAKSSPPEGKGGKRSLDSAPLNFLPDETTPLSQAGLSRLDGRRAKSQSETKIETKTKSTPTLNKARKDQRQVKTDYSGGWSICRAPDNIMSLLRFDHPPEILNAPQPPRGPKPDFAEVGSRLAGAVGRQTPRGRRAIMKRAARLGVAKEADDRPPSGGLNRPGIRSSTFCAVLRIIAGIAPPIAPQPSTTIQKPSSRPPVWAESRQELCEALPYYRSFQSGLYMHDRVAFGYLLEAFPAPRDTWAHNGRIVISHGGGQCIRKVNLDGTPGPTTLQADQSSSDARVETLLTAHHKRTPIILIAGAGYEFLPWKLECAYVVLGWYWISAAWVEAESAGRGVTPPPGRNYFHRYKIRFDWVDSQGEPWWDRKVISGFGTGSKEGSPLIPCPEDSDSFCRTLPTTTSFGSSSPKPGTKLLYQEQHHFLDDLSQDSEPLREVPSEDLPSASHPRAPIMDVRFILNSTGLMTPPITPPEPDAGASLPIHETESPQVVKTEGVDFIPLNDRTLPGEGVLNHESPVASSQDLEERPFSTVTFDCPTCFTPNYHVYQESQICLSPDCPAFFMLPTSLGLLPIPPGFHFTLSQDFLTPCKSPNSVRRLPYSVVPPEPVSRSPDADNEGVGGRTLWRGWVCRKCGRANSRYRWEVWECRNCGNTLRPLDPNRVVFTPSLEATPPPFLGNAHLHVDQGINSNLMKIDYPSATVIIYDIIDVGKVYHVMHNQFELANELLDRYQREAARGGWFQRRALKTNAIKGPMLAQHFALNSGASYKYNVDVVSLSFEDSPSCVIHALDLITKRVESVLREKVPFNECLSVMYREGQKMSWHDDGERGLGPVVASLSLGSPAIMSFRRKQARVEPNQGYYIGRATASARVSPPVALSITLSHGDIMIMQGREIQKRFDHRVIPQGFRIAATARTIGVA</sequence>
<feature type="binding site" evidence="1">
    <location>
        <position position="1099"/>
    </location>
    <ligand>
        <name>2-oxoglutarate</name>
        <dbReference type="ChEBI" id="CHEBI:16810"/>
    </ligand>
</feature>
<dbReference type="EMBL" id="JBCAWK010000004">
    <property type="protein sequence ID" value="KAK8861420.1"/>
    <property type="molecule type" value="Genomic_DNA"/>
</dbReference>
<keyword evidence="5" id="KW-1185">Reference proteome</keyword>
<feature type="binding site" evidence="1">
    <location>
        <position position="1090"/>
    </location>
    <ligand>
        <name>2-oxoglutarate</name>
        <dbReference type="ChEBI" id="CHEBI:16810"/>
    </ligand>
</feature>
<dbReference type="SUPFAM" id="SSF51197">
    <property type="entry name" value="Clavaminate synthase-like"/>
    <property type="match status" value="1"/>
</dbReference>
<dbReference type="PANTHER" id="PTHR31573">
    <property type="entry name" value="ALPHA-KETOGLUTARATE-DEPENDENT DIOXYGENASE ALKB HOMOLOG 2"/>
    <property type="match status" value="1"/>
</dbReference>
<feature type="domain" description="Fe2OG dioxygenase" evidence="3">
    <location>
        <begin position="1081"/>
        <end position="1193"/>
    </location>
</feature>
<dbReference type="GO" id="GO:0035516">
    <property type="term" value="F:broad specificity oxidative DNA demethylase activity"/>
    <property type="evidence" value="ECO:0007669"/>
    <property type="project" value="TreeGrafter"/>
</dbReference>
<dbReference type="InterPro" id="IPR032852">
    <property type="entry name" value="ALKBH2"/>
</dbReference>
<feature type="compositionally biased region" description="Basic and acidic residues" evidence="2">
    <location>
        <begin position="315"/>
        <end position="332"/>
    </location>
</feature>
<evidence type="ECO:0000256" key="1">
    <source>
        <dbReference type="PIRSR" id="PIRSR632852-1"/>
    </source>
</evidence>
<feature type="compositionally biased region" description="Acidic residues" evidence="2">
    <location>
        <begin position="170"/>
        <end position="185"/>
    </location>
</feature>
<evidence type="ECO:0000256" key="2">
    <source>
        <dbReference type="SAM" id="MobiDB-lite"/>
    </source>
</evidence>
<reference evidence="4 5" key="1">
    <citation type="journal article" date="2024" name="bioRxiv">
        <title>Comparative genomics of Cryptococcus and Kwoniella reveals pathogenesis evolution and contrasting karyotype dynamics via intercentromeric recombination or chromosome fusion.</title>
        <authorList>
            <person name="Coelho M.A."/>
            <person name="David-Palma M."/>
            <person name="Shea T."/>
            <person name="Bowers K."/>
            <person name="McGinley-Smith S."/>
            <person name="Mohammad A.W."/>
            <person name="Gnirke A."/>
            <person name="Yurkov A.M."/>
            <person name="Nowrousian M."/>
            <person name="Sun S."/>
            <person name="Cuomo C.A."/>
            <person name="Heitman J."/>
        </authorList>
    </citation>
    <scope>NUCLEOTIDE SEQUENCE [LARGE SCALE GENOMIC DNA]</scope>
    <source>
        <strain evidence="4 5">CBS 13917</strain>
    </source>
</reference>
<evidence type="ECO:0000313" key="5">
    <source>
        <dbReference type="Proteomes" id="UP001388673"/>
    </source>
</evidence>
<dbReference type="GO" id="GO:0006307">
    <property type="term" value="P:DNA alkylation repair"/>
    <property type="evidence" value="ECO:0007669"/>
    <property type="project" value="TreeGrafter"/>
</dbReference>
<dbReference type="PROSITE" id="PS51471">
    <property type="entry name" value="FE2OG_OXY"/>
    <property type="match status" value="1"/>
</dbReference>
<dbReference type="GO" id="GO:0051747">
    <property type="term" value="F:cytosine C-5 DNA demethylase activity"/>
    <property type="evidence" value="ECO:0007669"/>
    <property type="project" value="TreeGrafter"/>
</dbReference>
<feature type="region of interest" description="Disordered" evidence="2">
    <location>
        <begin position="169"/>
        <end position="346"/>
    </location>
</feature>
<dbReference type="Proteomes" id="UP001388673">
    <property type="component" value="Unassembled WGS sequence"/>
</dbReference>
<dbReference type="AlphaFoldDB" id="A0AAW0Z0S2"/>
<dbReference type="Gene3D" id="2.60.120.590">
    <property type="entry name" value="Alpha-ketoglutarate-dependent dioxygenase AlkB-like"/>
    <property type="match status" value="1"/>
</dbReference>
<evidence type="ECO:0000313" key="4">
    <source>
        <dbReference type="EMBL" id="KAK8861420.1"/>
    </source>
</evidence>
<dbReference type="GeneID" id="92179498"/>
<dbReference type="InterPro" id="IPR037151">
    <property type="entry name" value="AlkB-like_sf"/>
</dbReference>
<dbReference type="GO" id="GO:0008198">
    <property type="term" value="F:ferrous iron binding"/>
    <property type="evidence" value="ECO:0007669"/>
    <property type="project" value="TreeGrafter"/>
</dbReference>
<feature type="binding site" evidence="1">
    <location>
        <position position="1176"/>
    </location>
    <ligand>
        <name>2-oxoglutarate</name>
        <dbReference type="ChEBI" id="CHEBI:16810"/>
    </ligand>
</feature>
<protein>
    <recommendedName>
        <fullName evidence="3">Fe2OG dioxygenase domain-containing protein</fullName>
    </recommendedName>
</protein>
<proteinExistence type="predicted"/>
<evidence type="ECO:0000259" key="3">
    <source>
        <dbReference type="PROSITE" id="PS51471"/>
    </source>
</evidence>
<accession>A0AAW0Z0S2</accession>
<organism evidence="4 5">
    <name type="scientific">Kwoniella newhampshirensis</name>
    <dbReference type="NCBI Taxonomy" id="1651941"/>
    <lineage>
        <taxon>Eukaryota</taxon>
        <taxon>Fungi</taxon>
        <taxon>Dikarya</taxon>
        <taxon>Basidiomycota</taxon>
        <taxon>Agaricomycotina</taxon>
        <taxon>Tremellomycetes</taxon>
        <taxon>Tremellales</taxon>
        <taxon>Cryptococcaceae</taxon>
        <taxon>Kwoniella</taxon>
    </lineage>
</organism>
<dbReference type="InterPro" id="IPR027450">
    <property type="entry name" value="AlkB-like"/>
</dbReference>
<name>A0AAW0Z0S2_9TREE</name>
<dbReference type="PANTHER" id="PTHR31573:SF4">
    <property type="entry name" value="FE2OG DIOXYGENASE DOMAIN-CONTAINING PROTEIN"/>
    <property type="match status" value="1"/>
</dbReference>
<dbReference type="RefSeq" id="XP_066804045.1">
    <property type="nucleotide sequence ID" value="XM_066945356.1"/>
</dbReference>
<dbReference type="Pfam" id="PF13532">
    <property type="entry name" value="2OG-FeII_Oxy_2"/>
    <property type="match status" value="1"/>
</dbReference>
<dbReference type="KEGG" id="kne:92179498"/>